<evidence type="ECO:0000259" key="6">
    <source>
        <dbReference type="PROSITE" id="PS50023"/>
    </source>
</evidence>
<dbReference type="GO" id="GO:0046872">
    <property type="term" value="F:metal ion binding"/>
    <property type="evidence" value="ECO:0007669"/>
    <property type="project" value="UniProtKB-KW"/>
</dbReference>
<dbReference type="WBParaSite" id="sdigi.contig356.g7702.t1">
    <property type="protein sequence ID" value="sdigi.contig356.g7702.t1"/>
    <property type="gene ID" value="sdigi.contig356.g7702"/>
</dbReference>
<organism evidence="7 8">
    <name type="scientific">Setaria digitata</name>
    <dbReference type="NCBI Taxonomy" id="48799"/>
    <lineage>
        <taxon>Eukaryota</taxon>
        <taxon>Metazoa</taxon>
        <taxon>Ecdysozoa</taxon>
        <taxon>Nematoda</taxon>
        <taxon>Chromadorea</taxon>
        <taxon>Rhabditida</taxon>
        <taxon>Spirurina</taxon>
        <taxon>Spiruromorpha</taxon>
        <taxon>Filarioidea</taxon>
        <taxon>Setariidae</taxon>
        <taxon>Setaria</taxon>
    </lineage>
</organism>
<evidence type="ECO:0000256" key="4">
    <source>
        <dbReference type="PROSITE-ProRule" id="PRU00125"/>
    </source>
</evidence>
<protein>
    <submittedName>
        <fullName evidence="8">LIM zinc-binding domain-containing protein</fullName>
    </submittedName>
</protein>
<keyword evidence="1 4" id="KW-0479">Metal-binding</keyword>
<dbReference type="SMART" id="SM00132">
    <property type="entry name" value="LIM"/>
    <property type="match status" value="1"/>
</dbReference>
<feature type="region of interest" description="Disordered" evidence="5">
    <location>
        <begin position="248"/>
        <end position="267"/>
    </location>
</feature>
<evidence type="ECO:0000256" key="3">
    <source>
        <dbReference type="ARBA" id="ARBA00023038"/>
    </source>
</evidence>
<keyword evidence="3 4" id="KW-0440">LIM domain</keyword>
<dbReference type="AlphaFoldDB" id="A0A915PY56"/>
<accession>A0A915PY56</accession>
<dbReference type="Gene3D" id="2.10.110.10">
    <property type="entry name" value="Cysteine Rich Protein"/>
    <property type="match status" value="1"/>
</dbReference>
<evidence type="ECO:0000313" key="7">
    <source>
        <dbReference type="Proteomes" id="UP000887581"/>
    </source>
</evidence>
<dbReference type="PROSITE" id="PS50023">
    <property type="entry name" value="LIM_DOMAIN_2"/>
    <property type="match status" value="1"/>
</dbReference>
<evidence type="ECO:0000256" key="5">
    <source>
        <dbReference type="SAM" id="MobiDB-lite"/>
    </source>
</evidence>
<evidence type="ECO:0000256" key="1">
    <source>
        <dbReference type="ARBA" id="ARBA00022723"/>
    </source>
</evidence>
<dbReference type="Proteomes" id="UP000887581">
    <property type="component" value="Unplaced"/>
</dbReference>
<keyword evidence="7" id="KW-1185">Reference proteome</keyword>
<feature type="region of interest" description="Disordered" evidence="5">
    <location>
        <begin position="357"/>
        <end position="378"/>
    </location>
</feature>
<sequence>MALMSLTEWVEGTDVSPPMWVNGDWKAVMNLLSRLLVDPLNKRKQHFGLDDSTFKIAFNSEMSEAVLGIPFVVVEADLLPLSEAVCLALLSAMICIKNSTQIEPDGKESDVANPHYTCLRHVYFTERVIAQKQVYHRICFICSECGELLHRFSYRDQMGILVCYKHLPYSLLVKKWSKNRLRILKNPCPLPKPVSIRNQRDGLFFNGNERSEKLKGMENNFFESRDGKLCFISQSREIGVTINTSRETMVSTDSSETCPIPPPKPKRKNLLQQFRQFSTPSSALGDSTSETRISTSSMEDGLLPNTVILRTDLATFPGSPNPLDPDVEDSISNKDDYDKCLNPFEIHNDVNKYTSNSMAKWNHPKSRPPPPPPPKPPLVMWSPLTELSSRSSSDNRAVFLYVVSLKETVGEAKSHSCVGKDLQEDLINFTEEKYDNLSLNSINEILNVLDKRLDLIEMEGKALKKELLVIVAQSMSQDSSDWQKDERVSQWMNAFEKHCILLRQQTICVKKFVLLEYFFFFAVDGWRNFWMKFSRKELELRHLIESEREKDPCEVEREAELLELLIDIIGQKSLLVGSKLLRSDLVIKYASLFDTRMDMIKPTK</sequence>
<feature type="compositionally biased region" description="Polar residues" evidence="5">
    <location>
        <begin position="248"/>
        <end position="257"/>
    </location>
</feature>
<reference evidence="8" key="1">
    <citation type="submission" date="2022-11" db="UniProtKB">
        <authorList>
            <consortium name="WormBaseParasite"/>
        </authorList>
    </citation>
    <scope>IDENTIFICATION</scope>
</reference>
<evidence type="ECO:0000256" key="2">
    <source>
        <dbReference type="ARBA" id="ARBA00022833"/>
    </source>
</evidence>
<name>A0A915PY56_9BILA</name>
<dbReference type="InterPro" id="IPR001781">
    <property type="entry name" value="Znf_LIM"/>
</dbReference>
<proteinExistence type="predicted"/>
<keyword evidence="2 4" id="KW-0862">Zinc</keyword>
<evidence type="ECO:0000313" key="8">
    <source>
        <dbReference type="WBParaSite" id="sdigi.contig356.g7702.t1"/>
    </source>
</evidence>
<feature type="compositionally biased region" description="Pro residues" evidence="5">
    <location>
        <begin position="367"/>
        <end position="377"/>
    </location>
</feature>
<feature type="domain" description="LIM zinc-binding" evidence="6">
    <location>
        <begin position="113"/>
        <end position="173"/>
    </location>
</feature>
<dbReference type="Pfam" id="PF00412">
    <property type="entry name" value="LIM"/>
    <property type="match status" value="1"/>
</dbReference>